<proteinExistence type="inferred from homology"/>
<gene>
    <name evidence="7" type="ORF">ZEAMMB73_Zm00001d037567</name>
</gene>
<keyword evidence="2 7" id="KW-0645">Protease</keyword>
<dbReference type="InterPro" id="IPR032861">
    <property type="entry name" value="TAXi_N"/>
</dbReference>
<dbReference type="Pfam" id="PF14543">
    <property type="entry name" value="TAXi_N"/>
    <property type="match status" value="1"/>
</dbReference>
<name>A0A1D6LZ54_MAIZE</name>
<sequence>MTAHHRLVILASFVICILLPALPADAESLPGFRGTMIRRTGTTAINFTQAARDSYRRLSSLASRSSTSHLNSSDNNTQRIPLRMDDSGGAYDMEFSMGTPPQKLTALADTGSDLIWAKCGGACTTSCEPQGSPSYLPNASSTFAKLPCSDRLCSLLRSDSVAWCAAAGAECDYRYSYGLGDDDHHYTQGFLARETFTLGADAVPSVRFGCTTASEGGYGSGSGLVGLGRGPLSLVSQLNASTFMYCLTSDASKASPLLFGSLASLTGAQVQSTGLLASTTFYAVNLRSISIGSATTPGVGEPEGVVFDSGTTLTYLAEPAYSEAKAAFLSQTSLDQVEDTDGFEACFQKPANGRLSNAAVPTMVLHFDGADMALPVANYVVEVEDGVVCWIVQRSPSLSIIGNIMQSITVVGF</sequence>
<dbReference type="PANTHER" id="PTHR47967:SF30">
    <property type="entry name" value="PEPTIDASE A1 DOMAIN-CONTAINING PROTEIN"/>
    <property type="match status" value="1"/>
</dbReference>
<dbReference type="PaxDb" id="4577-GRMZM2G037323_P01"/>
<dbReference type="OMA" id="GAYDMEF"/>
<dbReference type="InParanoid" id="A0A1D6LZ54"/>
<comment type="similarity">
    <text evidence="1">Belongs to the peptidase A1 family.</text>
</comment>
<dbReference type="InterPro" id="IPR001461">
    <property type="entry name" value="Aspartic_peptidase_A1"/>
</dbReference>
<feature type="active site" evidence="6">
    <location>
        <position position="308"/>
    </location>
</feature>
<dbReference type="InterPro" id="IPR034161">
    <property type="entry name" value="Pepsin-like_plant"/>
</dbReference>
<protein>
    <submittedName>
        <fullName evidence="7">Eukaryotic aspartyl protease family protein</fullName>
    </submittedName>
</protein>
<keyword evidence="5" id="KW-0325">Glycoprotein</keyword>
<dbReference type="EMBL" id="CM000782">
    <property type="protein sequence ID" value="AQK84370.1"/>
    <property type="molecule type" value="Genomic_DNA"/>
</dbReference>
<dbReference type="GO" id="GO:0006508">
    <property type="term" value="P:proteolysis"/>
    <property type="evidence" value="ECO:0007669"/>
    <property type="project" value="UniProtKB-KW"/>
</dbReference>
<keyword evidence="3" id="KW-0064">Aspartyl protease</keyword>
<evidence type="ECO:0000256" key="5">
    <source>
        <dbReference type="ARBA" id="ARBA00023180"/>
    </source>
</evidence>
<dbReference type="GO" id="GO:0004190">
    <property type="term" value="F:aspartic-type endopeptidase activity"/>
    <property type="evidence" value="ECO:0007669"/>
    <property type="project" value="UniProtKB-KW"/>
</dbReference>
<dbReference type="Pfam" id="PF14541">
    <property type="entry name" value="TAXi_C"/>
    <property type="match status" value="1"/>
</dbReference>
<reference evidence="7" key="1">
    <citation type="submission" date="2015-12" db="EMBL/GenBank/DDBJ databases">
        <title>Update maize B73 reference genome by single molecule sequencing technologies.</title>
        <authorList>
            <consortium name="Maize Genome Sequencing Project"/>
            <person name="Ware D."/>
        </authorList>
    </citation>
    <scope>NUCLEOTIDE SEQUENCE</scope>
    <source>
        <tissue evidence="7">Seedling</tissue>
    </source>
</reference>
<dbReference type="CDD" id="cd05476">
    <property type="entry name" value="pepsin_A_like_plant"/>
    <property type="match status" value="1"/>
</dbReference>
<dbReference type="STRING" id="4577.A0A1D6LZ54"/>
<organism evidence="7">
    <name type="scientific">Zea mays</name>
    <name type="common">Maize</name>
    <dbReference type="NCBI Taxonomy" id="4577"/>
    <lineage>
        <taxon>Eukaryota</taxon>
        <taxon>Viridiplantae</taxon>
        <taxon>Streptophyta</taxon>
        <taxon>Embryophyta</taxon>
        <taxon>Tracheophyta</taxon>
        <taxon>Spermatophyta</taxon>
        <taxon>Magnoliopsida</taxon>
        <taxon>Liliopsida</taxon>
        <taxon>Poales</taxon>
        <taxon>Poaceae</taxon>
        <taxon>PACMAD clade</taxon>
        <taxon>Panicoideae</taxon>
        <taxon>Andropogonodae</taxon>
        <taxon>Andropogoneae</taxon>
        <taxon>Tripsacinae</taxon>
        <taxon>Zea</taxon>
    </lineage>
</organism>
<dbReference type="InterPro" id="IPR021109">
    <property type="entry name" value="Peptidase_aspartic_dom_sf"/>
</dbReference>
<dbReference type="eggNOG" id="KOG1339">
    <property type="taxonomic scope" value="Eukaryota"/>
</dbReference>
<dbReference type="PRINTS" id="PR00792">
    <property type="entry name" value="PEPSIN"/>
</dbReference>
<feature type="active site" evidence="6">
    <location>
        <position position="109"/>
    </location>
</feature>
<evidence type="ECO:0000256" key="2">
    <source>
        <dbReference type="ARBA" id="ARBA00022670"/>
    </source>
</evidence>
<accession>A0A1D6LZ54</accession>
<dbReference type="PROSITE" id="PS51767">
    <property type="entry name" value="PEPTIDASE_A1"/>
    <property type="match status" value="1"/>
</dbReference>
<dbReference type="Gene3D" id="2.40.70.10">
    <property type="entry name" value="Acid Proteases"/>
    <property type="match status" value="2"/>
</dbReference>
<dbReference type="FunCoup" id="A0A1D6LZ54">
    <property type="interactions" value="2"/>
</dbReference>
<dbReference type="InterPro" id="IPR051708">
    <property type="entry name" value="Plant_Aspart_Prot_A1"/>
</dbReference>
<dbReference type="SMR" id="A0A1D6LZ54"/>
<dbReference type="AlphaFoldDB" id="A0A1D6LZ54"/>
<keyword evidence="4" id="KW-0378">Hydrolase</keyword>
<dbReference type="InterPro" id="IPR032799">
    <property type="entry name" value="TAXi_C"/>
</dbReference>
<evidence type="ECO:0000256" key="1">
    <source>
        <dbReference type="ARBA" id="ARBA00007447"/>
    </source>
</evidence>
<evidence type="ECO:0000256" key="6">
    <source>
        <dbReference type="PIRSR" id="PIRSR601461-1"/>
    </source>
</evidence>
<dbReference type="SUPFAM" id="SSF50630">
    <property type="entry name" value="Acid proteases"/>
    <property type="match status" value="1"/>
</dbReference>
<evidence type="ECO:0000256" key="3">
    <source>
        <dbReference type="ARBA" id="ARBA00022750"/>
    </source>
</evidence>
<dbReference type="FunFam" id="2.40.70.10:FF:000069">
    <property type="entry name" value="Eukaryotic aspartyl protease family protein"/>
    <property type="match status" value="1"/>
</dbReference>
<evidence type="ECO:0000256" key="4">
    <source>
        <dbReference type="ARBA" id="ARBA00022801"/>
    </source>
</evidence>
<dbReference type="PANTHER" id="PTHR47967">
    <property type="entry name" value="OS07G0603500 PROTEIN-RELATED"/>
    <property type="match status" value="1"/>
</dbReference>
<evidence type="ECO:0000313" key="7">
    <source>
        <dbReference type="EMBL" id="AQK84370.1"/>
    </source>
</evidence>
<dbReference type="InterPro" id="IPR033121">
    <property type="entry name" value="PEPTIDASE_A1"/>
</dbReference>